<dbReference type="Pfam" id="PF19474">
    <property type="entry name" value="DUF6011"/>
    <property type="match status" value="1"/>
</dbReference>
<proteinExistence type="predicted"/>
<accession>A0A6J5L659</accession>
<reference evidence="1" key="1">
    <citation type="submission" date="2020-04" db="EMBL/GenBank/DDBJ databases">
        <authorList>
            <person name="Chiriac C."/>
            <person name="Salcher M."/>
            <person name="Ghai R."/>
            <person name="Kavagutti S V."/>
        </authorList>
    </citation>
    <scope>NUCLEOTIDE SEQUENCE</scope>
</reference>
<dbReference type="EMBL" id="LR796230">
    <property type="protein sequence ID" value="CAB4128120.1"/>
    <property type="molecule type" value="Genomic_DNA"/>
</dbReference>
<gene>
    <name evidence="1" type="ORF">UFOVP114_10</name>
</gene>
<dbReference type="InterPro" id="IPR046053">
    <property type="entry name" value="DUF6011"/>
</dbReference>
<organism evidence="1">
    <name type="scientific">uncultured Caudovirales phage</name>
    <dbReference type="NCBI Taxonomy" id="2100421"/>
    <lineage>
        <taxon>Viruses</taxon>
        <taxon>Duplodnaviria</taxon>
        <taxon>Heunggongvirae</taxon>
        <taxon>Uroviricota</taxon>
        <taxon>Caudoviricetes</taxon>
        <taxon>Peduoviridae</taxon>
        <taxon>Maltschvirus</taxon>
        <taxon>Maltschvirus maltsch</taxon>
    </lineage>
</organism>
<sequence>MDAQAARKFMLAGNAIFTAESKATGTRYTFRVKRKDATIFYVDLLTGPDNTSDYTALGVLRAGDHPTLWPSKQAGTAPHTAFKYILDRVLFPAPGAKAASPSLEIHHAGRCGRCGRLLTVPSSLEIGLGPECVDKAA</sequence>
<evidence type="ECO:0000313" key="1">
    <source>
        <dbReference type="EMBL" id="CAB4128120.1"/>
    </source>
</evidence>
<protein>
    <submittedName>
        <fullName evidence="1">Uncharacterized protein</fullName>
    </submittedName>
</protein>
<name>A0A6J5L659_9CAUD</name>